<dbReference type="SUPFAM" id="SSF50249">
    <property type="entry name" value="Nucleic acid-binding proteins"/>
    <property type="match status" value="1"/>
</dbReference>
<evidence type="ECO:0000313" key="6">
    <source>
        <dbReference type="Proteomes" id="UP000820977"/>
    </source>
</evidence>
<dbReference type="HAMAP" id="MF_00984">
    <property type="entry name" value="SSB"/>
    <property type="match status" value="1"/>
</dbReference>
<dbReference type="CDD" id="cd04496">
    <property type="entry name" value="SSB_OBF"/>
    <property type="match status" value="1"/>
</dbReference>
<name>A0ABX2B4S0_9BACT</name>
<dbReference type="EMBL" id="JABKKJ010000022">
    <property type="protein sequence ID" value="NPE25952.1"/>
    <property type="molecule type" value="Genomic_DNA"/>
</dbReference>
<dbReference type="InterPro" id="IPR011344">
    <property type="entry name" value="ssDNA-bd"/>
</dbReference>
<proteinExistence type="inferred from homology"/>
<dbReference type="InterPro" id="IPR000424">
    <property type="entry name" value="Primosome_PriB/ssb"/>
</dbReference>
<comment type="subunit">
    <text evidence="2">Homotetramer.</text>
</comment>
<dbReference type="PROSITE" id="PS50935">
    <property type="entry name" value="SSB"/>
    <property type="match status" value="1"/>
</dbReference>
<comment type="caution">
    <text evidence="2">Lacks conserved residue(s) required for the propagation of feature annotation.</text>
</comment>
<dbReference type="RefSeq" id="WP_172345416.1">
    <property type="nucleotide sequence ID" value="NZ_CASYYZ010000036.1"/>
</dbReference>
<dbReference type="PANTHER" id="PTHR10302:SF27">
    <property type="entry name" value="SINGLE-STRANDED DNA-BINDING PROTEIN"/>
    <property type="match status" value="1"/>
</dbReference>
<keyword evidence="1 2" id="KW-0238">DNA-binding</keyword>
<feature type="compositionally biased region" description="Polar residues" evidence="4">
    <location>
        <begin position="123"/>
        <end position="136"/>
    </location>
</feature>
<dbReference type="InterPro" id="IPR012340">
    <property type="entry name" value="NA-bd_OB-fold"/>
</dbReference>
<evidence type="ECO:0000256" key="4">
    <source>
        <dbReference type="SAM" id="MobiDB-lite"/>
    </source>
</evidence>
<evidence type="ECO:0000256" key="3">
    <source>
        <dbReference type="PIRNR" id="PIRNR002070"/>
    </source>
</evidence>
<reference evidence="5 6" key="1">
    <citation type="submission" date="2020-05" db="EMBL/GenBank/DDBJ databases">
        <title>Distinct polysaccharide utilization as determinants for interspecies competition between intestinal Prevotella spp.</title>
        <authorList>
            <person name="Galvez E.J.C."/>
            <person name="Iljazovic A."/>
            <person name="Strowig T."/>
        </authorList>
    </citation>
    <scope>NUCLEOTIDE SEQUENCE [LARGE SCALE GENOMIC DNA]</scope>
    <source>
        <strain evidence="5 6">PCHR</strain>
    </source>
</reference>
<evidence type="ECO:0000256" key="2">
    <source>
        <dbReference type="HAMAP-Rule" id="MF_00984"/>
    </source>
</evidence>
<accession>A0ABX2B4S0</accession>
<gene>
    <name evidence="5" type="primary">ssb</name>
    <name evidence="5" type="ORF">HPS54_10590</name>
</gene>
<dbReference type="Gene3D" id="2.40.50.140">
    <property type="entry name" value="Nucleic acid-binding proteins"/>
    <property type="match status" value="1"/>
</dbReference>
<evidence type="ECO:0000256" key="1">
    <source>
        <dbReference type="ARBA" id="ARBA00023125"/>
    </source>
</evidence>
<keyword evidence="6" id="KW-1185">Reference proteome</keyword>
<feature type="region of interest" description="Disordered" evidence="4">
    <location>
        <begin position="109"/>
        <end position="136"/>
    </location>
</feature>
<dbReference type="PANTHER" id="PTHR10302">
    <property type="entry name" value="SINGLE-STRANDED DNA-BINDING PROTEIN"/>
    <property type="match status" value="1"/>
</dbReference>
<dbReference type="GO" id="GO:0003677">
    <property type="term" value="F:DNA binding"/>
    <property type="evidence" value="ECO:0007669"/>
    <property type="project" value="UniProtKB-KW"/>
</dbReference>
<comment type="caution">
    <text evidence="5">The sequence shown here is derived from an EMBL/GenBank/DDBJ whole genome shotgun (WGS) entry which is preliminary data.</text>
</comment>
<dbReference type="Pfam" id="PF00436">
    <property type="entry name" value="SSB"/>
    <property type="match status" value="1"/>
</dbReference>
<organism evidence="5 6">
    <name type="scientific">Xylanibacter caecicola</name>
    <dbReference type="NCBI Taxonomy" id="2736294"/>
    <lineage>
        <taxon>Bacteria</taxon>
        <taxon>Pseudomonadati</taxon>
        <taxon>Bacteroidota</taxon>
        <taxon>Bacteroidia</taxon>
        <taxon>Bacteroidales</taxon>
        <taxon>Prevotellaceae</taxon>
        <taxon>Xylanibacter</taxon>
    </lineage>
</organism>
<protein>
    <recommendedName>
        <fullName evidence="2 3">Single-stranded DNA-binding protein</fullName>
        <shortName evidence="2">SSB</shortName>
    </recommendedName>
</protein>
<sequence>MNKVLLIGNVGKEPEVRYYEQDQAVASFPLATTERGYTLQNGTQVPDRTDWHNIVLYRGLAKVAEKYIHKGDKLYIEGRIRYRSYDDQKGMRRYVTEILAENMEMLTPKQTAVSSPAGKSAEPSVQQDKTTQDLPF</sequence>
<dbReference type="Proteomes" id="UP000820977">
    <property type="component" value="Unassembled WGS sequence"/>
</dbReference>
<dbReference type="PIRSF" id="PIRSF002070">
    <property type="entry name" value="SSB"/>
    <property type="match status" value="1"/>
</dbReference>
<dbReference type="NCBIfam" id="TIGR00621">
    <property type="entry name" value="ssb"/>
    <property type="match status" value="1"/>
</dbReference>
<evidence type="ECO:0000313" key="5">
    <source>
        <dbReference type="EMBL" id="NPE25952.1"/>
    </source>
</evidence>